<organism evidence="3 4">
    <name type="scientific">Quillaja saponaria</name>
    <name type="common">Soap bark tree</name>
    <dbReference type="NCBI Taxonomy" id="32244"/>
    <lineage>
        <taxon>Eukaryota</taxon>
        <taxon>Viridiplantae</taxon>
        <taxon>Streptophyta</taxon>
        <taxon>Embryophyta</taxon>
        <taxon>Tracheophyta</taxon>
        <taxon>Spermatophyta</taxon>
        <taxon>Magnoliopsida</taxon>
        <taxon>eudicotyledons</taxon>
        <taxon>Gunneridae</taxon>
        <taxon>Pentapetalae</taxon>
        <taxon>rosids</taxon>
        <taxon>fabids</taxon>
        <taxon>Fabales</taxon>
        <taxon>Quillajaceae</taxon>
        <taxon>Quillaja</taxon>
    </lineage>
</organism>
<sequence length="376" mass="43025">MMKSENDTSRDHEGHATDDYRKSNLECVSEIDCGIKEATITALPVEQSVKSFSVKISTEIEIADTPSDVDNFVSCYAPDEEEEEKRKGEMMKSEKDTSRDHKGHVTDEYRKSNLECVPKIDRGIKEVTITPLPVEQSGLRFLAIDTIDPFPVIISREIELVDISSDDDSFVSCYAPDESQIGFEEHDGQRPFLKEDTSLVFKDNKLPTTSSTNEYSSEGRIASLTPQPSGEMVDFHGMCQVDKSFLILLEEACARNRQMIDCQMRHPLIFRQFAYASLGQMLFLLKYIKIKDMVHHKDELELCWEVTKVMKFDLEWLRPVVERALSSTMLLQKAIKTGKRLKGFEEKVIDAKNEIAFIEDKLKSMEVHDVSCYYLN</sequence>
<comment type="caution">
    <text evidence="3">The sequence shown here is derived from an EMBL/GenBank/DDBJ whole genome shotgun (WGS) entry which is preliminary data.</text>
</comment>
<feature type="compositionally biased region" description="Basic and acidic residues" evidence="2">
    <location>
        <begin position="84"/>
        <end position="104"/>
    </location>
</feature>
<proteinExistence type="predicted"/>
<dbReference type="EMBL" id="JARAOO010000010">
    <property type="protein sequence ID" value="KAJ7954275.1"/>
    <property type="molecule type" value="Genomic_DNA"/>
</dbReference>
<feature type="region of interest" description="Disordered" evidence="2">
    <location>
        <begin position="78"/>
        <end position="104"/>
    </location>
</feature>
<accession>A0AAD7L9U9</accession>
<dbReference type="KEGG" id="qsa:O6P43_025872"/>
<feature type="coiled-coil region" evidence="1">
    <location>
        <begin position="341"/>
        <end position="368"/>
    </location>
</feature>
<dbReference type="Proteomes" id="UP001163823">
    <property type="component" value="Chromosome 10"/>
</dbReference>
<protein>
    <submittedName>
        <fullName evidence="3">Ubiquitin carboxyl-terminal hydrolase family protein</fullName>
    </submittedName>
</protein>
<evidence type="ECO:0000256" key="2">
    <source>
        <dbReference type="SAM" id="MobiDB-lite"/>
    </source>
</evidence>
<evidence type="ECO:0000313" key="3">
    <source>
        <dbReference type="EMBL" id="KAJ7954275.1"/>
    </source>
</evidence>
<name>A0AAD7L9U9_QUISA</name>
<reference evidence="3" key="1">
    <citation type="journal article" date="2023" name="Science">
        <title>Elucidation of the pathway for biosynthesis of saponin adjuvants from the soapbark tree.</title>
        <authorList>
            <person name="Reed J."/>
            <person name="Orme A."/>
            <person name="El-Demerdash A."/>
            <person name="Owen C."/>
            <person name="Martin L.B.B."/>
            <person name="Misra R.C."/>
            <person name="Kikuchi S."/>
            <person name="Rejzek M."/>
            <person name="Martin A.C."/>
            <person name="Harkess A."/>
            <person name="Leebens-Mack J."/>
            <person name="Louveau T."/>
            <person name="Stephenson M.J."/>
            <person name="Osbourn A."/>
        </authorList>
    </citation>
    <scope>NUCLEOTIDE SEQUENCE</scope>
    <source>
        <strain evidence="3">S10</strain>
    </source>
</reference>
<keyword evidence="4" id="KW-1185">Reference proteome</keyword>
<keyword evidence="3" id="KW-0378">Hydrolase</keyword>
<gene>
    <name evidence="3" type="ORF">O6P43_025872</name>
</gene>
<evidence type="ECO:0000313" key="4">
    <source>
        <dbReference type="Proteomes" id="UP001163823"/>
    </source>
</evidence>
<feature type="region of interest" description="Disordered" evidence="2">
    <location>
        <begin position="1"/>
        <end position="21"/>
    </location>
</feature>
<dbReference type="AlphaFoldDB" id="A0AAD7L9U9"/>
<keyword evidence="1" id="KW-0175">Coiled coil</keyword>
<evidence type="ECO:0000256" key="1">
    <source>
        <dbReference type="SAM" id="Coils"/>
    </source>
</evidence>
<dbReference type="GO" id="GO:0016787">
    <property type="term" value="F:hydrolase activity"/>
    <property type="evidence" value="ECO:0007669"/>
    <property type="project" value="UniProtKB-KW"/>
</dbReference>